<dbReference type="SMART" id="SM00028">
    <property type="entry name" value="TPR"/>
    <property type="match status" value="3"/>
</dbReference>
<dbReference type="PROSITE" id="PS50005">
    <property type="entry name" value="TPR"/>
    <property type="match status" value="1"/>
</dbReference>
<gene>
    <name evidence="3" type="ORF">HQ43_00855</name>
</gene>
<protein>
    <recommendedName>
        <fullName evidence="5">Tetratricopeptide repeat protein</fullName>
    </recommendedName>
</protein>
<dbReference type="Gene3D" id="1.25.40.10">
    <property type="entry name" value="Tetratricopeptide repeat domain"/>
    <property type="match status" value="2"/>
</dbReference>
<dbReference type="RefSeq" id="WP_036788501.1">
    <property type="nucleotide sequence ID" value="NZ_JQZV01000003.1"/>
</dbReference>
<keyword evidence="2" id="KW-0472">Membrane</keyword>
<organism evidence="3 4">
    <name type="scientific">Porphyromonas canoris</name>
    <dbReference type="NCBI Taxonomy" id="36875"/>
    <lineage>
        <taxon>Bacteria</taxon>
        <taxon>Pseudomonadati</taxon>
        <taxon>Bacteroidota</taxon>
        <taxon>Bacteroidia</taxon>
        <taxon>Bacteroidales</taxon>
        <taxon>Porphyromonadaceae</taxon>
        <taxon>Porphyromonas</taxon>
    </lineage>
</organism>
<keyword evidence="2" id="KW-0812">Transmembrane</keyword>
<comment type="caution">
    <text evidence="3">The sequence shown here is derived from an EMBL/GenBank/DDBJ whole genome shotgun (WGS) entry which is preliminary data.</text>
</comment>
<dbReference type="Pfam" id="PF13174">
    <property type="entry name" value="TPR_6"/>
    <property type="match status" value="1"/>
</dbReference>
<evidence type="ECO:0008006" key="5">
    <source>
        <dbReference type="Google" id="ProtNLM"/>
    </source>
</evidence>
<dbReference type="InterPro" id="IPR019734">
    <property type="entry name" value="TPR_rpt"/>
</dbReference>
<dbReference type="SUPFAM" id="SSF48452">
    <property type="entry name" value="TPR-like"/>
    <property type="match status" value="1"/>
</dbReference>
<reference evidence="3 4" key="1">
    <citation type="submission" date="2014-08" db="EMBL/GenBank/DDBJ databases">
        <title>Porphyromonas canoris strain:OH2762 Genome sequencing.</title>
        <authorList>
            <person name="Wallis C."/>
            <person name="Deusch O."/>
            <person name="O'Flynn C."/>
            <person name="Davis I."/>
            <person name="Jospin G."/>
            <person name="Darling A.E."/>
            <person name="Coil D.A."/>
            <person name="Alexiev A."/>
            <person name="Horsfall A."/>
            <person name="Kirkwood N."/>
            <person name="Harris S."/>
            <person name="Eisen J.A."/>
        </authorList>
    </citation>
    <scope>NUCLEOTIDE SEQUENCE [LARGE SCALE GENOMIC DNA]</scope>
    <source>
        <strain evidence="4">COT-108 OH2762</strain>
    </source>
</reference>
<dbReference type="EMBL" id="JQZV01000003">
    <property type="protein sequence ID" value="KGN93236.1"/>
    <property type="molecule type" value="Genomic_DNA"/>
</dbReference>
<dbReference type="Proteomes" id="UP000030101">
    <property type="component" value="Unassembled WGS sequence"/>
</dbReference>
<evidence type="ECO:0000313" key="4">
    <source>
        <dbReference type="Proteomes" id="UP000030101"/>
    </source>
</evidence>
<sequence length="225" mass="25270">MKDQKQHSSLGETTAEAITRSEKFLDENKKAIVFVIIAAVALVGLILGYKYLYKQPHEKNAEKSIFVAENYFAKDSFQLALNGNGADIMGFLDVIKKYDDTPTGNVAHAYAGICYYKLGDYAKAEEHLKKFDSSDTMVAPALIGLIGDCYVEQDKYQEAIGYFEKAAKSADNELISPIYLKKAATVYKHLGQNDKALECYKTIKEKYYASQDAQDIDKYIEQLSF</sequence>
<evidence type="ECO:0000256" key="2">
    <source>
        <dbReference type="SAM" id="Phobius"/>
    </source>
</evidence>
<keyword evidence="4" id="KW-1185">Reference proteome</keyword>
<dbReference type="Pfam" id="PF12895">
    <property type="entry name" value="ANAPC3"/>
    <property type="match status" value="1"/>
</dbReference>
<evidence type="ECO:0000256" key="1">
    <source>
        <dbReference type="PROSITE-ProRule" id="PRU00339"/>
    </source>
</evidence>
<feature type="transmembrane region" description="Helical" evidence="2">
    <location>
        <begin position="31"/>
        <end position="53"/>
    </location>
</feature>
<name>A0ABR4XMA3_9PORP</name>
<keyword evidence="1" id="KW-0802">TPR repeat</keyword>
<keyword evidence="2" id="KW-1133">Transmembrane helix</keyword>
<feature type="repeat" description="TPR" evidence="1">
    <location>
        <begin position="140"/>
        <end position="173"/>
    </location>
</feature>
<accession>A0ABR4XMA3</accession>
<proteinExistence type="predicted"/>
<evidence type="ECO:0000313" key="3">
    <source>
        <dbReference type="EMBL" id="KGN93236.1"/>
    </source>
</evidence>
<dbReference type="InterPro" id="IPR011990">
    <property type="entry name" value="TPR-like_helical_dom_sf"/>
</dbReference>